<dbReference type="WBParaSite" id="maker-uti_cns_0007766-snap-gene-0.7-mRNA-1">
    <property type="protein sequence ID" value="maker-uti_cns_0007766-snap-gene-0.7-mRNA-1"/>
    <property type="gene ID" value="maker-uti_cns_0007766-snap-gene-0.7"/>
</dbReference>
<dbReference type="PANTHER" id="PTHR45713">
    <property type="entry name" value="FTP DOMAIN-CONTAINING PROTEIN"/>
    <property type="match status" value="1"/>
</dbReference>
<dbReference type="AlphaFoldDB" id="A0A1I8HSU1"/>
<dbReference type="Pfam" id="PF22633">
    <property type="entry name" value="F5_F8_type_C_2"/>
    <property type="match status" value="1"/>
</dbReference>
<dbReference type="InterPro" id="IPR008979">
    <property type="entry name" value="Galactose-bd-like_sf"/>
</dbReference>
<evidence type="ECO:0000256" key="1">
    <source>
        <dbReference type="SAM" id="SignalP"/>
    </source>
</evidence>
<protein>
    <submittedName>
        <fullName evidence="3">FTP domain-containing protein</fullName>
    </submittedName>
</protein>
<keyword evidence="2" id="KW-1185">Reference proteome</keyword>
<dbReference type="PANTHER" id="PTHR45713:SF6">
    <property type="entry name" value="F5_8 TYPE C DOMAIN-CONTAINING PROTEIN"/>
    <property type="match status" value="1"/>
</dbReference>
<dbReference type="Gene3D" id="2.60.120.260">
    <property type="entry name" value="Galactose-binding domain-like"/>
    <property type="match status" value="1"/>
</dbReference>
<feature type="signal peptide" evidence="1">
    <location>
        <begin position="1"/>
        <end position="24"/>
    </location>
</feature>
<dbReference type="InterPro" id="IPR051941">
    <property type="entry name" value="BG_Antigen-Binding_Lectin"/>
</dbReference>
<feature type="chain" id="PRO_5009320415" evidence="1">
    <location>
        <begin position="25"/>
        <end position="112"/>
    </location>
</feature>
<organism evidence="2 3">
    <name type="scientific">Macrostomum lignano</name>
    <dbReference type="NCBI Taxonomy" id="282301"/>
    <lineage>
        <taxon>Eukaryota</taxon>
        <taxon>Metazoa</taxon>
        <taxon>Spiralia</taxon>
        <taxon>Lophotrochozoa</taxon>
        <taxon>Platyhelminthes</taxon>
        <taxon>Rhabditophora</taxon>
        <taxon>Macrostomorpha</taxon>
        <taxon>Macrostomida</taxon>
        <taxon>Macrostomidae</taxon>
        <taxon>Macrostomum</taxon>
    </lineage>
</organism>
<evidence type="ECO:0000313" key="3">
    <source>
        <dbReference type="WBParaSite" id="maker-uti_cns_0007766-snap-gene-0.7-mRNA-1"/>
    </source>
</evidence>
<name>A0A1I8HSU1_9PLAT</name>
<accession>A0A1I8HSU1</accession>
<keyword evidence="1" id="KW-0732">Signal</keyword>
<sequence length="112" mass="12575">MNFKFRFTLADITLILLFLTGSLATRTVFVPKHNTAKMSSKLNSADNPDHGNDGNTNPELILNAQCFHTHPSDPLPWWMVDMQQVYLVSGTVLWNRISSIDSVTNRATKLSV</sequence>
<proteinExistence type="predicted"/>
<evidence type="ECO:0000313" key="2">
    <source>
        <dbReference type="Proteomes" id="UP000095280"/>
    </source>
</evidence>
<dbReference type="SUPFAM" id="SSF49785">
    <property type="entry name" value="Galactose-binding domain-like"/>
    <property type="match status" value="1"/>
</dbReference>
<reference evidence="3" key="1">
    <citation type="submission" date="2016-11" db="UniProtKB">
        <authorList>
            <consortium name="WormBaseParasite"/>
        </authorList>
    </citation>
    <scope>IDENTIFICATION</scope>
</reference>
<dbReference type="Proteomes" id="UP000095280">
    <property type="component" value="Unplaced"/>
</dbReference>